<keyword evidence="3" id="KW-1185">Reference proteome</keyword>
<dbReference type="EMBL" id="BGZK01001976">
    <property type="protein sequence ID" value="GBP89122.1"/>
    <property type="molecule type" value="Genomic_DNA"/>
</dbReference>
<evidence type="ECO:0000259" key="1">
    <source>
        <dbReference type="Pfam" id="PF17906"/>
    </source>
</evidence>
<accession>A0A4C1ZP61</accession>
<feature type="domain" description="Mos1 transposase HTH" evidence="1">
    <location>
        <begin position="173"/>
        <end position="200"/>
    </location>
</feature>
<evidence type="ECO:0000313" key="2">
    <source>
        <dbReference type="EMBL" id="GBP89122.1"/>
    </source>
</evidence>
<dbReference type="STRING" id="151549.A0A4C1ZP61"/>
<organism evidence="2 3">
    <name type="scientific">Eumeta variegata</name>
    <name type="common">Bagworm moth</name>
    <name type="synonym">Eumeta japonica</name>
    <dbReference type="NCBI Taxonomy" id="151549"/>
    <lineage>
        <taxon>Eukaryota</taxon>
        <taxon>Metazoa</taxon>
        <taxon>Ecdysozoa</taxon>
        <taxon>Arthropoda</taxon>
        <taxon>Hexapoda</taxon>
        <taxon>Insecta</taxon>
        <taxon>Pterygota</taxon>
        <taxon>Neoptera</taxon>
        <taxon>Endopterygota</taxon>
        <taxon>Lepidoptera</taxon>
        <taxon>Glossata</taxon>
        <taxon>Ditrysia</taxon>
        <taxon>Tineoidea</taxon>
        <taxon>Psychidae</taxon>
        <taxon>Oiketicinae</taxon>
        <taxon>Eumeta</taxon>
    </lineage>
</organism>
<proteinExistence type="predicted"/>
<dbReference type="Pfam" id="PF17906">
    <property type="entry name" value="HTH_48"/>
    <property type="match status" value="1"/>
</dbReference>
<sequence length="233" mass="26396">MAKNQVEENTGEVTKCFFPRTDKTYKVLRQIEMTAQMARNTASLHTTCIGSLGKKKPAKCESDSRTEGSVQTYKNTAGRCYDARTPGAREKKTILGHGEGRSGLQGELVSGAKIWQIERSCNCCQESVETETSVTLECPDAAPGESKYKTESTKENIQIASSILELAAKFEDEAHRLLVEAYNEATLNERTCREWFQNLKTVILTKKTKIAVEDQKFMRRQNWKNCWRKIRIV</sequence>
<dbReference type="OrthoDB" id="6493004at2759"/>
<dbReference type="Gene3D" id="1.10.10.1450">
    <property type="match status" value="1"/>
</dbReference>
<comment type="caution">
    <text evidence="2">The sequence shown here is derived from an EMBL/GenBank/DDBJ whole genome shotgun (WGS) entry which is preliminary data.</text>
</comment>
<dbReference type="Proteomes" id="UP000299102">
    <property type="component" value="Unassembled WGS sequence"/>
</dbReference>
<reference evidence="2 3" key="1">
    <citation type="journal article" date="2019" name="Commun. Biol.">
        <title>The bagworm genome reveals a unique fibroin gene that provides high tensile strength.</title>
        <authorList>
            <person name="Kono N."/>
            <person name="Nakamura H."/>
            <person name="Ohtoshi R."/>
            <person name="Tomita M."/>
            <person name="Numata K."/>
            <person name="Arakawa K."/>
        </authorList>
    </citation>
    <scope>NUCLEOTIDE SEQUENCE [LARGE SCALE GENOMIC DNA]</scope>
</reference>
<gene>
    <name evidence="2" type="primary">burs</name>
    <name evidence="2" type="ORF">EVAR_62603_1</name>
</gene>
<evidence type="ECO:0000313" key="3">
    <source>
        <dbReference type="Proteomes" id="UP000299102"/>
    </source>
</evidence>
<dbReference type="AlphaFoldDB" id="A0A4C1ZP61"/>
<protein>
    <submittedName>
        <fullName evidence="2">Bursicon</fullName>
    </submittedName>
</protein>
<dbReference type="InterPro" id="IPR041426">
    <property type="entry name" value="Mos1_HTH"/>
</dbReference>
<name>A0A4C1ZP61_EUMVA</name>